<dbReference type="Proteomes" id="UP000587608">
    <property type="component" value="Unassembled WGS sequence"/>
</dbReference>
<proteinExistence type="predicted"/>
<dbReference type="RefSeq" id="WP_139062990.1">
    <property type="nucleotide sequence ID" value="NZ_BNBP01000002.1"/>
</dbReference>
<reference evidence="1 2" key="1">
    <citation type="submission" date="2020-07" db="EMBL/GenBank/DDBJ databases">
        <title>Differential regulation of undecylprodigiosin biosynthesis in the yeast-scavenging Streptomyces strain MBK6.</title>
        <authorList>
            <person name="Baral B."/>
            <person name="Siitonen V."/>
            <person name="Laughlin M."/>
            <person name="Yamada K."/>
            <person name="Ilomaeki M."/>
            <person name="Metsae-Ketelae M."/>
            <person name="Niemi J."/>
        </authorList>
    </citation>
    <scope>NUCLEOTIDE SEQUENCE [LARGE SCALE GENOMIC DNA]</scope>
    <source>
        <strain evidence="1 2">MBK6</strain>
    </source>
</reference>
<gene>
    <name evidence="1" type="ORF">H1X69_05460</name>
</gene>
<name>A0A7W2HTB4_9ACTN</name>
<sequence>MTADQLGVLCGRLTLDGDAVRVTPEIRALAESIVERVRAGVPPDELADDFDDLEDALLRAGHAAGLGPVRSPYEGWPGAGDGHRELEVHTCPGGTCARVEVPGARPVPCPVHRRPMALTRLRP</sequence>
<evidence type="ECO:0000313" key="2">
    <source>
        <dbReference type="Proteomes" id="UP000587608"/>
    </source>
</evidence>
<protein>
    <submittedName>
        <fullName evidence="1">Uncharacterized protein</fullName>
    </submittedName>
</protein>
<dbReference type="AlphaFoldDB" id="A0A7W2HTB4"/>
<comment type="caution">
    <text evidence="1">The sequence shown here is derived from an EMBL/GenBank/DDBJ whole genome shotgun (WGS) entry which is preliminary data.</text>
</comment>
<dbReference type="GeneID" id="96787535"/>
<dbReference type="EMBL" id="JACERG010000003">
    <property type="protein sequence ID" value="MBA5220870.1"/>
    <property type="molecule type" value="Genomic_DNA"/>
</dbReference>
<evidence type="ECO:0000313" key="1">
    <source>
        <dbReference type="EMBL" id="MBA5220870.1"/>
    </source>
</evidence>
<accession>A0A7W2HTB4</accession>
<organism evidence="1 2">
    <name type="scientific">Streptomyces griseoaurantiacus</name>
    <dbReference type="NCBI Taxonomy" id="68213"/>
    <lineage>
        <taxon>Bacteria</taxon>
        <taxon>Bacillati</taxon>
        <taxon>Actinomycetota</taxon>
        <taxon>Actinomycetes</taxon>
        <taxon>Kitasatosporales</taxon>
        <taxon>Streptomycetaceae</taxon>
        <taxon>Streptomyces</taxon>
        <taxon>Streptomyces aurantiacus group</taxon>
    </lineage>
</organism>